<evidence type="ECO:0000256" key="1">
    <source>
        <dbReference type="SAM" id="Coils"/>
    </source>
</evidence>
<proteinExistence type="predicted"/>
<accession>A0A5C6AS49</accession>
<evidence type="ECO:0000313" key="3">
    <source>
        <dbReference type="Proteomes" id="UP000320176"/>
    </source>
</evidence>
<dbReference type="EMBL" id="SJPN01000004">
    <property type="protein sequence ID" value="TWU02237.1"/>
    <property type="molecule type" value="Genomic_DNA"/>
</dbReference>
<sequence length="151" mass="17991">MKRRKDPYAALHREVMPFGTYAGKRFSQIPVDYCKNTLRKSVQLNPLVRDLLLLRIEYEKNWLQELKKDVEYYENLAAEYEAEAEKYKAELQEIHQQRSDNLAGVIDPFLRILRRRFAARYHPDMHDGSAEMMAMVNRIFNELAEEIKSDH</sequence>
<reference evidence="2 3" key="1">
    <citation type="submission" date="2019-02" db="EMBL/GenBank/DDBJ databases">
        <title>Deep-cultivation of Planctomycetes and their phenomic and genomic characterization uncovers novel biology.</title>
        <authorList>
            <person name="Wiegand S."/>
            <person name="Jogler M."/>
            <person name="Boedeker C."/>
            <person name="Pinto D."/>
            <person name="Vollmers J."/>
            <person name="Rivas-Marin E."/>
            <person name="Kohn T."/>
            <person name="Peeters S.H."/>
            <person name="Heuer A."/>
            <person name="Rast P."/>
            <person name="Oberbeckmann S."/>
            <person name="Bunk B."/>
            <person name="Jeske O."/>
            <person name="Meyerdierks A."/>
            <person name="Storesund J.E."/>
            <person name="Kallscheuer N."/>
            <person name="Luecker S."/>
            <person name="Lage O.M."/>
            <person name="Pohl T."/>
            <person name="Merkel B.J."/>
            <person name="Hornburger P."/>
            <person name="Mueller R.-W."/>
            <person name="Bruemmer F."/>
            <person name="Labrenz M."/>
            <person name="Spormann A.M."/>
            <person name="Op Den Camp H."/>
            <person name="Overmann J."/>
            <person name="Amann R."/>
            <person name="Jetten M.S.M."/>
            <person name="Mascher T."/>
            <person name="Medema M.H."/>
            <person name="Devos D.P."/>
            <person name="Kaster A.-K."/>
            <person name="Ovreas L."/>
            <person name="Rohde M."/>
            <person name="Galperin M.Y."/>
            <person name="Jogler C."/>
        </authorList>
    </citation>
    <scope>NUCLEOTIDE SEQUENCE [LARGE SCALE GENOMIC DNA]</scope>
    <source>
        <strain evidence="2 3">Pla52n</strain>
    </source>
</reference>
<dbReference type="Proteomes" id="UP000320176">
    <property type="component" value="Unassembled WGS sequence"/>
</dbReference>
<organism evidence="2 3">
    <name type="scientific">Stieleria varia</name>
    <dbReference type="NCBI Taxonomy" id="2528005"/>
    <lineage>
        <taxon>Bacteria</taxon>
        <taxon>Pseudomonadati</taxon>
        <taxon>Planctomycetota</taxon>
        <taxon>Planctomycetia</taxon>
        <taxon>Pirellulales</taxon>
        <taxon>Pirellulaceae</taxon>
        <taxon>Stieleria</taxon>
    </lineage>
</organism>
<evidence type="ECO:0000313" key="2">
    <source>
        <dbReference type="EMBL" id="TWU02237.1"/>
    </source>
</evidence>
<gene>
    <name evidence="2" type="ORF">Pla52n_32870</name>
</gene>
<protein>
    <submittedName>
        <fullName evidence="2">Uncharacterized protein</fullName>
    </submittedName>
</protein>
<comment type="caution">
    <text evidence="2">The sequence shown here is derived from an EMBL/GenBank/DDBJ whole genome shotgun (WGS) entry which is preliminary data.</text>
</comment>
<feature type="coiled-coil region" evidence="1">
    <location>
        <begin position="63"/>
        <end position="97"/>
    </location>
</feature>
<dbReference type="AlphaFoldDB" id="A0A5C6AS49"/>
<keyword evidence="3" id="KW-1185">Reference proteome</keyword>
<dbReference type="RefSeq" id="WP_146520607.1">
    <property type="nucleotide sequence ID" value="NZ_CP151726.1"/>
</dbReference>
<name>A0A5C6AS49_9BACT</name>
<keyword evidence="1" id="KW-0175">Coiled coil</keyword>